<dbReference type="InterPro" id="IPR035919">
    <property type="entry name" value="EAL_sf"/>
</dbReference>
<reference evidence="4" key="1">
    <citation type="journal article" date="2021" name="PeerJ">
        <title>Extensive microbial diversity within the chicken gut microbiome revealed by metagenomics and culture.</title>
        <authorList>
            <person name="Gilroy R."/>
            <person name="Ravi A."/>
            <person name="Getino M."/>
            <person name="Pursley I."/>
            <person name="Horton D.L."/>
            <person name="Alikhan N.F."/>
            <person name="Baker D."/>
            <person name="Gharbi K."/>
            <person name="Hall N."/>
            <person name="Watson M."/>
            <person name="Adriaenssens E.M."/>
            <person name="Foster-Nyarko E."/>
            <person name="Jarju S."/>
            <person name="Secka A."/>
            <person name="Antonio M."/>
            <person name="Oren A."/>
            <person name="Chaudhuri R.R."/>
            <person name="La Ragione R."/>
            <person name="Hildebrand F."/>
            <person name="Pallen M.J."/>
        </authorList>
    </citation>
    <scope>NUCLEOTIDE SEQUENCE</scope>
    <source>
        <strain evidence="4">CHK171-7178</strain>
    </source>
</reference>
<reference evidence="4" key="2">
    <citation type="submission" date="2021-09" db="EMBL/GenBank/DDBJ databases">
        <authorList>
            <person name="Gilroy R."/>
        </authorList>
    </citation>
    <scope>NUCLEOTIDE SEQUENCE</scope>
    <source>
        <strain evidence="4">CHK171-7178</strain>
    </source>
</reference>
<dbReference type="EMBL" id="DYWT01000100">
    <property type="protein sequence ID" value="HJF31315.1"/>
    <property type="molecule type" value="Genomic_DNA"/>
</dbReference>
<dbReference type="InterPro" id="IPR005330">
    <property type="entry name" value="MHYT_dom"/>
</dbReference>
<name>A0A921KC48_SPOPS</name>
<keyword evidence="1" id="KW-0812">Transmembrane</keyword>
<dbReference type="InterPro" id="IPR000160">
    <property type="entry name" value="GGDEF_dom"/>
</dbReference>
<dbReference type="Gene3D" id="3.30.70.270">
    <property type="match status" value="1"/>
</dbReference>
<dbReference type="Pfam" id="PF03707">
    <property type="entry name" value="MHYT"/>
    <property type="match status" value="3"/>
</dbReference>
<comment type="caution">
    <text evidence="4">The sequence shown here is derived from an EMBL/GenBank/DDBJ whole genome shotgun (WGS) entry which is preliminary data.</text>
</comment>
<dbReference type="SMART" id="SM00267">
    <property type="entry name" value="GGDEF"/>
    <property type="match status" value="1"/>
</dbReference>
<feature type="transmembrane region" description="Helical" evidence="1">
    <location>
        <begin position="154"/>
        <end position="173"/>
    </location>
</feature>
<feature type="transmembrane region" description="Helical" evidence="1">
    <location>
        <begin position="87"/>
        <end position="110"/>
    </location>
</feature>
<dbReference type="PANTHER" id="PTHR33121">
    <property type="entry name" value="CYCLIC DI-GMP PHOSPHODIESTERASE PDEF"/>
    <property type="match status" value="1"/>
</dbReference>
<dbReference type="InterPro" id="IPR029787">
    <property type="entry name" value="Nucleotide_cyclase"/>
</dbReference>
<evidence type="ECO:0000313" key="4">
    <source>
        <dbReference type="EMBL" id="HJF31315.1"/>
    </source>
</evidence>
<dbReference type="SUPFAM" id="SSF141868">
    <property type="entry name" value="EAL domain-like"/>
    <property type="match status" value="1"/>
</dbReference>
<evidence type="ECO:0000259" key="3">
    <source>
        <dbReference type="PROSITE" id="PS50924"/>
    </source>
</evidence>
<dbReference type="Gene3D" id="3.20.20.450">
    <property type="entry name" value="EAL domain"/>
    <property type="match status" value="1"/>
</dbReference>
<evidence type="ECO:0000259" key="2">
    <source>
        <dbReference type="PROSITE" id="PS50883"/>
    </source>
</evidence>
<feature type="transmembrane region" description="Helical" evidence="1">
    <location>
        <begin position="117"/>
        <end position="142"/>
    </location>
</feature>
<gene>
    <name evidence="4" type="ORF">K8V56_05980</name>
</gene>
<dbReference type="SUPFAM" id="SSF55073">
    <property type="entry name" value="Nucleotide cyclase"/>
    <property type="match status" value="1"/>
</dbReference>
<feature type="transmembrane region" description="Helical" evidence="1">
    <location>
        <begin position="231"/>
        <end position="253"/>
    </location>
</feature>
<protein>
    <submittedName>
        <fullName evidence="4">EAL domain-containing protein</fullName>
    </submittedName>
</protein>
<dbReference type="InterPro" id="IPR050706">
    <property type="entry name" value="Cyclic-di-GMP_PDE-like"/>
</dbReference>
<dbReference type="GO" id="GO:0071111">
    <property type="term" value="F:cyclic-guanylate-specific phosphodiesterase activity"/>
    <property type="evidence" value="ECO:0007669"/>
    <property type="project" value="InterPro"/>
</dbReference>
<feature type="domain" description="EAL" evidence="2">
    <location>
        <begin position="425"/>
        <end position="680"/>
    </location>
</feature>
<dbReference type="SMART" id="SM00052">
    <property type="entry name" value="EAL"/>
    <property type="match status" value="1"/>
</dbReference>
<dbReference type="AlphaFoldDB" id="A0A921KC48"/>
<dbReference type="CDD" id="cd01948">
    <property type="entry name" value="EAL"/>
    <property type="match status" value="1"/>
</dbReference>
<dbReference type="GO" id="GO:0016020">
    <property type="term" value="C:membrane"/>
    <property type="evidence" value="ECO:0007669"/>
    <property type="project" value="UniProtKB-UniRule"/>
</dbReference>
<feature type="transmembrane region" description="Helical" evidence="1">
    <location>
        <begin position="20"/>
        <end position="43"/>
    </location>
</feature>
<dbReference type="Proteomes" id="UP000698173">
    <property type="component" value="Unassembled WGS sequence"/>
</dbReference>
<dbReference type="PANTHER" id="PTHR33121:SF79">
    <property type="entry name" value="CYCLIC DI-GMP PHOSPHODIESTERASE PDED-RELATED"/>
    <property type="match status" value="1"/>
</dbReference>
<sequence>MFNVCFNLPQANLIKLEGEHSYPIVVLSIIIAIVASFTALSMHNRAQQNSFFHQNFWLALASIAMGFGIWSMHFIGMSAFSLPINMYYDHLLTVISILPAMLASFLAFYIANRSRKVLWHSIIASIVMGLGISTMHYVGMAAMKMDAIHVYDKWLFTASVVIAIFASFFALFILSALQRFMESRFIQLTTAIIMGLAISSMHYTGMKAMSFYVVPGVSNTSTTGHGAEMSFIGLSVTVGMAFLLGLLLLSSVLDRYVKYRTIYYDSLTGLPNHRLFEKRLANYSNQQTLAIWHLHDMEKVNRENGYLFGDEVIQCVSALMTSVKPPMSDLHRIEGNRFAFLSGSSDMAKDFHGAMEKVAQTLRQPLVIQHKEFVLPAVCAWQTISEQKKKSEIYSNVLDVLNYPFTQYKHEIILYDPTIHTYTFEREIVKDIKRAMAEDELYLVFQPKVNGKTLKITGVETLLRWQHPIYGMLSPGLFIPILEESGCMIDVTDWLIERACHQISNWRKDEVSFGQVAINIPGEYVTSLSLLKVLKRTLKDYDLEPQVLELEITETSFVKQIEEAMSAVSNLRQEGFSVALDDFGTGVSSLSYLKQMPISTLKIDKSFIDEVPESAKDSSIIQAIIALGNSLNLSIIFEGIETKEQAQFLTATCEHPIIQGYYFAKPMIASELIDWSRTFQQVGPPINQTV</sequence>
<organism evidence="4 5">
    <name type="scientific">Sporosarcina psychrophila</name>
    <name type="common">Bacillus psychrophilus</name>
    <dbReference type="NCBI Taxonomy" id="1476"/>
    <lineage>
        <taxon>Bacteria</taxon>
        <taxon>Bacillati</taxon>
        <taxon>Bacillota</taxon>
        <taxon>Bacilli</taxon>
        <taxon>Bacillales</taxon>
        <taxon>Caryophanaceae</taxon>
        <taxon>Sporosarcina</taxon>
    </lineage>
</organism>
<feature type="domain" description="MHYT" evidence="3">
    <location>
        <begin position="20"/>
        <end position="212"/>
    </location>
</feature>
<evidence type="ECO:0000256" key="1">
    <source>
        <dbReference type="PROSITE-ProRule" id="PRU00244"/>
    </source>
</evidence>
<evidence type="ECO:0000313" key="5">
    <source>
        <dbReference type="Proteomes" id="UP000698173"/>
    </source>
</evidence>
<keyword evidence="1" id="KW-0472">Membrane</keyword>
<dbReference type="PROSITE" id="PS50883">
    <property type="entry name" value="EAL"/>
    <property type="match status" value="1"/>
</dbReference>
<dbReference type="Pfam" id="PF00990">
    <property type="entry name" value="GGDEF"/>
    <property type="match status" value="1"/>
</dbReference>
<keyword evidence="1" id="KW-1133">Transmembrane helix</keyword>
<feature type="transmembrane region" description="Helical" evidence="1">
    <location>
        <begin position="55"/>
        <end position="75"/>
    </location>
</feature>
<dbReference type="InterPro" id="IPR043128">
    <property type="entry name" value="Rev_trsase/Diguanyl_cyclase"/>
</dbReference>
<proteinExistence type="predicted"/>
<dbReference type="PROSITE" id="PS50924">
    <property type="entry name" value="MHYT"/>
    <property type="match status" value="1"/>
</dbReference>
<dbReference type="InterPro" id="IPR001633">
    <property type="entry name" value="EAL_dom"/>
</dbReference>
<dbReference type="Pfam" id="PF00563">
    <property type="entry name" value="EAL"/>
    <property type="match status" value="1"/>
</dbReference>
<feature type="transmembrane region" description="Helical" evidence="1">
    <location>
        <begin position="185"/>
        <end position="203"/>
    </location>
</feature>
<accession>A0A921KC48</accession>